<dbReference type="SUPFAM" id="SSF75620">
    <property type="entry name" value="Release factor"/>
    <property type="match status" value="1"/>
</dbReference>
<dbReference type="GO" id="GO:0003747">
    <property type="term" value="F:translation release factor activity"/>
    <property type="evidence" value="ECO:0007669"/>
    <property type="project" value="InterPro"/>
</dbReference>
<dbReference type="Pfam" id="PF03462">
    <property type="entry name" value="PCRF"/>
    <property type="match status" value="1"/>
</dbReference>
<dbReference type="InterPro" id="IPR045853">
    <property type="entry name" value="Pep_chain_release_fac_I_sf"/>
</dbReference>
<comment type="caution">
    <text evidence="5">The sequence shown here is derived from an EMBL/GenBank/DDBJ whole genome shotgun (WGS) entry which is preliminary data.</text>
</comment>
<evidence type="ECO:0000256" key="2">
    <source>
        <dbReference type="ARBA" id="ARBA00022917"/>
    </source>
</evidence>
<dbReference type="EMBL" id="JAPFRF010000008">
    <property type="protein sequence ID" value="KAJ7324547.1"/>
    <property type="molecule type" value="Genomic_DNA"/>
</dbReference>
<keyword evidence="6" id="KW-1185">Reference proteome</keyword>
<dbReference type="Pfam" id="PF00472">
    <property type="entry name" value="RF-1"/>
    <property type="match status" value="1"/>
</dbReference>
<proteinExistence type="inferred from homology"/>
<dbReference type="FunFam" id="3.30.160.20:FF:000004">
    <property type="entry name" value="Peptide chain release factor 1"/>
    <property type="match status" value="1"/>
</dbReference>
<protein>
    <recommendedName>
        <fullName evidence="4">Prokaryotic-type class I peptide chain release factors domain-containing protein</fullName>
    </recommendedName>
</protein>
<dbReference type="InterPro" id="IPR050057">
    <property type="entry name" value="Prokaryotic/Mito_RF"/>
</dbReference>
<dbReference type="PROSITE" id="PS00745">
    <property type="entry name" value="RF_PROK_I"/>
    <property type="match status" value="1"/>
</dbReference>
<evidence type="ECO:0000256" key="1">
    <source>
        <dbReference type="ARBA" id="ARBA00010835"/>
    </source>
</evidence>
<dbReference type="OrthoDB" id="2019491at2759"/>
<keyword evidence="2" id="KW-0648">Protein biosynthesis</keyword>
<gene>
    <name evidence="5" type="ORF">JRQ81_017567</name>
</gene>
<accession>A0A9Q0XSJ8</accession>
<evidence type="ECO:0000313" key="5">
    <source>
        <dbReference type="EMBL" id="KAJ7324547.1"/>
    </source>
</evidence>
<dbReference type="Gene3D" id="3.30.70.1660">
    <property type="match status" value="2"/>
</dbReference>
<feature type="coiled-coil region" evidence="3">
    <location>
        <begin position="113"/>
        <end position="140"/>
    </location>
</feature>
<dbReference type="Gene3D" id="3.30.160.20">
    <property type="match status" value="1"/>
</dbReference>
<dbReference type="GO" id="GO:0070126">
    <property type="term" value="P:mitochondrial translational termination"/>
    <property type="evidence" value="ECO:0007669"/>
    <property type="project" value="TreeGrafter"/>
</dbReference>
<evidence type="ECO:0000313" key="6">
    <source>
        <dbReference type="Proteomes" id="UP001142489"/>
    </source>
</evidence>
<dbReference type="InterPro" id="IPR005139">
    <property type="entry name" value="PCRF"/>
</dbReference>
<sequence>MRSVQRIPVFQVFAKYFWCHQQCCLSLLAMRSTHLAEQNLFQPSSLCKSVPSVAVSRKYHHTLGTLWNHKDLQKYLQTLIQEYQRIGQLLNDGSVNEHKSNDLNKRHAELSQLAVIFKEIKETEKEIQDLEALCENLISSEDKVLLELAVEEKKVTEQKTRTLYRKLFQVLIPREKWDESNVELEVIAGRTTGGDICQQFTEEMFDMYQNYADYKSWTFEIVKYVPYAQGGLSHAAALISGDHVYMHLKYEGGIHRVQRIPETGLSSRMQRLHTGTMSVIVLPQMEEVKINLDSSDLRVDTFRAKGAGGQHVNKTDSAVRIVHIPTGLSVECQQERSLHMNKAIALQRLRKRLCQQVIEREMSQRNSARKLQLGERAQSERIRTYNFSQDRVTDHRIAFEARDIKEFLSGRELLDELITKLLEVSEMEALLEYLEKNFKSPQSDM</sequence>
<keyword evidence="3" id="KW-0175">Coiled coil</keyword>
<evidence type="ECO:0000256" key="3">
    <source>
        <dbReference type="SAM" id="Coils"/>
    </source>
</evidence>
<dbReference type="PANTHER" id="PTHR43804">
    <property type="entry name" value="LD18447P"/>
    <property type="match status" value="1"/>
</dbReference>
<dbReference type="SMART" id="SM00937">
    <property type="entry name" value="PCRF"/>
    <property type="match status" value="1"/>
</dbReference>
<dbReference type="Proteomes" id="UP001142489">
    <property type="component" value="Unassembled WGS sequence"/>
</dbReference>
<dbReference type="PANTHER" id="PTHR43804:SF1">
    <property type="entry name" value="PEPTIDE CHAIN RELEASE FACTOR 1, MITOCHONDRIAL"/>
    <property type="match status" value="1"/>
</dbReference>
<reference evidence="5" key="1">
    <citation type="journal article" date="2023" name="DNA Res.">
        <title>Chromosome-level genome assembly of Phrynocephalus forsythii using third-generation DNA sequencing and Hi-C analysis.</title>
        <authorList>
            <person name="Qi Y."/>
            <person name="Zhao W."/>
            <person name="Zhao Y."/>
            <person name="Niu C."/>
            <person name="Cao S."/>
            <person name="Zhang Y."/>
        </authorList>
    </citation>
    <scope>NUCLEOTIDE SEQUENCE</scope>
    <source>
        <tissue evidence="5">Muscle</tissue>
    </source>
</reference>
<name>A0A9Q0XSJ8_9SAUR</name>
<dbReference type="AlphaFoldDB" id="A0A9Q0XSJ8"/>
<dbReference type="Gene3D" id="6.10.140.1950">
    <property type="match status" value="1"/>
</dbReference>
<dbReference type="InterPro" id="IPR000352">
    <property type="entry name" value="Pep_chain_release_fac_I"/>
</dbReference>
<dbReference type="GO" id="GO:0005739">
    <property type="term" value="C:mitochondrion"/>
    <property type="evidence" value="ECO:0007669"/>
    <property type="project" value="TreeGrafter"/>
</dbReference>
<evidence type="ECO:0000259" key="4">
    <source>
        <dbReference type="PROSITE" id="PS00745"/>
    </source>
</evidence>
<organism evidence="5 6">
    <name type="scientific">Phrynocephalus forsythii</name>
    <dbReference type="NCBI Taxonomy" id="171643"/>
    <lineage>
        <taxon>Eukaryota</taxon>
        <taxon>Metazoa</taxon>
        <taxon>Chordata</taxon>
        <taxon>Craniata</taxon>
        <taxon>Vertebrata</taxon>
        <taxon>Euteleostomi</taxon>
        <taxon>Lepidosauria</taxon>
        <taxon>Squamata</taxon>
        <taxon>Bifurcata</taxon>
        <taxon>Unidentata</taxon>
        <taxon>Episquamata</taxon>
        <taxon>Toxicofera</taxon>
        <taxon>Iguania</taxon>
        <taxon>Acrodonta</taxon>
        <taxon>Agamidae</taxon>
        <taxon>Agaminae</taxon>
        <taxon>Phrynocephalus</taxon>
    </lineage>
</organism>
<feature type="domain" description="Prokaryotic-type class I peptide chain release factors" evidence="4">
    <location>
        <begin position="303"/>
        <end position="319"/>
    </location>
</feature>
<comment type="similarity">
    <text evidence="1">Belongs to the prokaryotic/mitochondrial release factor family.</text>
</comment>